<evidence type="ECO:0000313" key="10">
    <source>
        <dbReference type="Proteomes" id="UP000216446"/>
    </source>
</evidence>
<dbReference type="Gene3D" id="1.10.510.10">
    <property type="entry name" value="Transferase(Phosphotransferase) domain 1"/>
    <property type="match status" value="1"/>
</dbReference>
<comment type="caution">
    <text evidence="9">The sequence shown here is derived from an EMBL/GenBank/DDBJ whole genome shotgun (WGS) entry which is preliminary data.</text>
</comment>
<dbReference type="SUPFAM" id="SSF56112">
    <property type="entry name" value="Protein kinase-like (PK-like)"/>
    <property type="match status" value="1"/>
</dbReference>
<dbReference type="InterPro" id="IPR019734">
    <property type="entry name" value="TPR_rpt"/>
</dbReference>
<keyword evidence="7" id="KW-0812">Transmembrane</keyword>
<dbReference type="Gene3D" id="1.25.40.10">
    <property type="entry name" value="Tetratricopeptide repeat domain"/>
    <property type="match status" value="2"/>
</dbReference>
<keyword evidence="7" id="KW-0472">Membrane</keyword>
<dbReference type="CDD" id="cd14014">
    <property type="entry name" value="STKc_PknB_like"/>
    <property type="match status" value="1"/>
</dbReference>
<dbReference type="GO" id="GO:0004674">
    <property type="term" value="F:protein serine/threonine kinase activity"/>
    <property type="evidence" value="ECO:0007669"/>
    <property type="project" value="TreeGrafter"/>
</dbReference>
<dbReference type="InterPro" id="IPR017441">
    <property type="entry name" value="Protein_kinase_ATP_BS"/>
</dbReference>
<dbReference type="InterPro" id="IPR000719">
    <property type="entry name" value="Prot_kinase_dom"/>
</dbReference>
<dbReference type="GO" id="GO:0005524">
    <property type="term" value="F:ATP binding"/>
    <property type="evidence" value="ECO:0007669"/>
    <property type="project" value="UniProtKB-UniRule"/>
</dbReference>
<evidence type="ECO:0000259" key="8">
    <source>
        <dbReference type="PROSITE" id="PS50011"/>
    </source>
</evidence>
<evidence type="ECO:0000256" key="3">
    <source>
        <dbReference type="ARBA" id="ARBA00022777"/>
    </source>
</evidence>
<evidence type="ECO:0000256" key="2">
    <source>
        <dbReference type="ARBA" id="ARBA00022741"/>
    </source>
</evidence>
<dbReference type="SMART" id="SM00220">
    <property type="entry name" value="S_TKc"/>
    <property type="match status" value="1"/>
</dbReference>
<accession>A0A259U175</accession>
<dbReference type="Gene3D" id="3.30.200.20">
    <property type="entry name" value="Phosphorylase Kinase, domain 1"/>
    <property type="match status" value="1"/>
</dbReference>
<organism evidence="9 10">
    <name type="scientific">Rubricoccus marinus</name>
    <dbReference type="NCBI Taxonomy" id="716817"/>
    <lineage>
        <taxon>Bacteria</taxon>
        <taxon>Pseudomonadati</taxon>
        <taxon>Rhodothermota</taxon>
        <taxon>Rhodothermia</taxon>
        <taxon>Rhodothermales</taxon>
        <taxon>Rubricoccaceae</taxon>
        <taxon>Rubricoccus</taxon>
    </lineage>
</organism>
<dbReference type="SUPFAM" id="SSF48452">
    <property type="entry name" value="TPR-like"/>
    <property type="match status" value="3"/>
</dbReference>
<reference evidence="9 10" key="1">
    <citation type="submission" date="2016-11" db="EMBL/GenBank/DDBJ databases">
        <title>Study of marine rhodopsin-containing bacteria.</title>
        <authorList>
            <person name="Yoshizawa S."/>
            <person name="Kumagai Y."/>
            <person name="Kogure K."/>
        </authorList>
    </citation>
    <scope>NUCLEOTIDE SEQUENCE [LARGE SCALE GENOMIC DNA]</scope>
    <source>
        <strain evidence="9 10">SG-29</strain>
    </source>
</reference>
<dbReference type="PROSITE" id="PS00107">
    <property type="entry name" value="PROTEIN_KINASE_ATP"/>
    <property type="match status" value="1"/>
</dbReference>
<proteinExistence type="predicted"/>
<dbReference type="PANTHER" id="PTHR43289:SF34">
    <property type="entry name" value="SERINE_THREONINE-PROTEIN KINASE YBDM-RELATED"/>
    <property type="match status" value="1"/>
</dbReference>
<keyword evidence="2 5" id="KW-0547">Nucleotide-binding</keyword>
<keyword evidence="3" id="KW-0418">Kinase</keyword>
<sequence length="854" mass="90934">MTEAERHSRATDLFLELVARSEEERGAALLAEPDPLVRGAASALLRSHGPANQPSGGFLDTPVLEGPFRRPHAPGQSVGPWRIVKQIGEGGMGAVYHAARADGAYARDVALKLLSPAAVLTESESLADRLNAERQILARLEHPGISRLYDGGVTPDGIPYLAMELVDGAPITEAARDLPVRERVRLVIDACSAVAYAHGRLVIHRDIKPSNLHVAADGQVKLLDFGVASLLERDGGEALLTAPRALTPAYAAPEQLNGADITTATDVYSLGVLLFEVLARQRPYDLSGVTAAEAERIVCETPAPLASSVAPASDRRAIVGDLDTIVAKALEKDPARRYASAAALGEDLQRHLDGIPITARPASRAYRARLFVRRHRVGVVGTVAVAVALIGGLAGTAWQANAARTEAATAEAVSDFLVGLIEAADPREEGVDARVVPLLEKAIADLDSGLVERPEVEATLRLTLGVTFRQLGVFDKAKLQIERAIALRMGRFGAAADETLLAQNELGMLALFEGDYASADSILSVVLAGAERNGTLRADDLSSILGNVGYVRYLDGDLDESLALHQRAVDVWRSADEPDRVEMAASMGNVAVVLADLGRLDESAQSMEEQVAVYREELGSSNTRVVVALNNLGSVYYDLNRFDAAARVFREAASTARVAAGDSSEYEATALGGLGAALTGLGRLDDADRAVVRSMDLFRSLLGPDHPRVMSATLRVTRLRLKQNRLPEAEQMARETLRIARVAELGDDHPRVADARSALGEILLARGRAPEAARELRTALAGAEASLPEDHPDRASIQSLLGSALVRAGRTEEGIRLMRTGLAQLQTKPGPAAEETRAARERLRNALSSRATAG</sequence>
<gene>
    <name evidence="9" type="ORF">BSZ36_11800</name>
</gene>
<dbReference type="Pfam" id="PF13374">
    <property type="entry name" value="TPR_10"/>
    <property type="match status" value="1"/>
</dbReference>
<dbReference type="Pfam" id="PF00069">
    <property type="entry name" value="Pkinase"/>
    <property type="match status" value="1"/>
</dbReference>
<dbReference type="RefSeq" id="WP_094549155.1">
    <property type="nucleotide sequence ID" value="NZ_MQWB01000001.1"/>
</dbReference>
<feature type="compositionally biased region" description="Basic and acidic residues" evidence="6">
    <location>
        <begin position="834"/>
        <end position="844"/>
    </location>
</feature>
<dbReference type="InterPro" id="IPR011009">
    <property type="entry name" value="Kinase-like_dom_sf"/>
</dbReference>
<dbReference type="SMART" id="SM00028">
    <property type="entry name" value="TPR"/>
    <property type="match status" value="5"/>
</dbReference>
<name>A0A259U175_9BACT</name>
<dbReference type="InParanoid" id="A0A259U175"/>
<keyword evidence="10" id="KW-1185">Reference proteome</keyword>
<keyword evidence="1" id="KW-0808">Transferase</keyword>
<feature type="region of interest" description="Disordered" evidence="6">
    <location>
        <begin position="827"/>
        <end position="854"/>
    </location>
</feature>
<dbReference type="PANTHER" id="PTHR43289">
    <property type="entry name" value="MITOGEN-ACTIVATED PROTEIN KINASE KINASE KINASE 20-RELATED"/>
    <property type="match status" value="1"/>
</dbReference>
<evidence type="ECO:0000256" key="6">
    <source>
        <dbReference type="SAM" id="MobiDB-lite"/>
    </source>
</evidence>
<feature type="transmembrane region" description="Helical" evidence="7">
    <location>
        <begin position="377"/>
        <end position="398"/>
    </location>
</feature>
<dbReference type="InterPro" id="IPR011990">
    <property type="entry name" value="TPR-like_helical_dom_sf"/>
</dbReference>
<dbReference type="PROSITE" id="PS50011">
    <property type="entry name" value="PROTEIN_KINASE_DOM"/>
    <property type="match status" value="1"/>
</dbReference>
<dbReference type="Pfam" id="PF13424">
    <property type="entry name" value="TPR_12"/>
    <property type="match status" value="2"/>
</dbReference>
<dbReference type="EMBL" id="MQWB01000001">
    <property type="protein sequence ID" value="OZC03607.1"/>
    <property type="molecule type" value="Genomic_DNA"/>
</dbReference>
<feature type="domain" description="Protein kinase" evidence="8">
    <location>
        <begin position="81"/>
        <end position="352"/>
    </location>
</feature>
<evidence type="ECO:0000256" key="1">
    <source>
        <dbReference type="ARBA" id="ARBA00022679"/>
    </source>
</evidence>
<evidence type="ECO:0000313" key="9">
    <source>
        <dbReference type="EMBL" id="OZC03607.1"/>
    </source>
</evidence>
<evidence type="ECO:0000256" key="5">
    <source>
        <dbReference type="PROSITE-ProRule" id="PRU10141"/>
    </source>
</evidence>
<evidence type="ECO:0000256" key="7">
    <source>
        <dbReference type="SAM" id="Phobius"/>
    </source>
</evidence>
<feature type="compositionally biased region" description="Low complexity" evidence="6">
    <location>
        <begin position="845"/>
        <end position="854"/>
    </location>
</feature>
<dbReference type="Proteomes" id="UP000216446">
    <property type="component" value="Unassembled WGS sequence"/>
</dbReference>
<dbReference type="OrthoDB" id="9813021at2"/>
<protein>
    <recommendedName>
        <fullName evidence="8">Protein kinase domain-containing protein</fullName>
    </recommendedName>
</protein>
<evidence type="ECO:0000256" key="4">
    <source>
        <dbReference type="ARBA" id="ARBA00022840"/>
    </source>
</evidence>
<dbReference type="AlphaFoldDB" id="A0A259U175"/>
<keyword evidence="4 5" id="KW-0067">ATP-binding</keyword>
<feature type="binding site" evidence="5">
    <location>
        <position position="112"/>
    </location>
    <ligand>
        <name>ATP</name>
        <dbReference type="ChEBI" id="CHEBI:30616"/>
    </ligand>
</feature>
<keyword evidence="7" id="KW-1133">Transmembrane helix</keyword>